<dbReference type="EMBL" id="AP014936">
    <property type="protein sequence ID" value="BAU47716.1"/>
    <property type="molecule type" value="Genomic_DNA"/>
</dbReference>
<evidence type="ECO:0000256" key="5">
    <source>
        <dbReference type="ARBA" id="ARBA00011901"/>
    </source>
</evidence>
<dbReference type="PANTHER" id="PTHR30417:SF4">
    <property type="entry name" value="1,6-ANHYDRO-N-ACETYLMURAMYL-L-ALANINE AMIDASE AMPD"/>
    <property type="match status" value="1"/>
</dbReference>
<dbReference type="GO" id="GO:0071555">
    <property type="term" value="P:cell wall organization"/>
    <property type="evidence" value="ECO:0007669"/>
    <property type="project" value="UniProtKB-KW"/>
</dbReference>
<evidence type="ECO:0000256" key="12">
    <source>
        <dbReference type="ARBA" id="ARBA00042615"/>
    </source>
</evidence>
<dbReference type="EC" id="3.5.1.28" evidence="5"/>
<keyword evidence="8" id="KW-0378">Hydrolase</keyword>
<dbReference type="CDD" id="cd06583">
    <property type="entry name" value="PGRP"/>
    <property type="match status" value="1"/>
</dbReference>
<dbReference type="PANTHER" id="PTHR30417">
    <property type="entry name" value="N-ACETYLMURAMOYL-L-ALANINE AMIDASE AMID"/>
    <property type="match status" value="1"/>
</dbReference>
<keyword evidence="6" id="KW-0963">Cytoplasm</keyword>
<dbReference type="KEGG" id="sva:SVA_1141"/>
<dbReference type="SUPFAM" id="SSF55846">
    <property type="entry name" value="N-acetylmuramoyl-L-alanine amidase-like"/>
    <property type="match status" value="1"/>
</dbReference>
<sequence length="184" mass="20111">MVMRVDPVSGLVEGVRFVPSPNCDARPAGGRPEVLIVHAISLPPGEFGGPGIERLFCNALDPAAHPYYAEIRGLEVSAHLLVRRDGGVAQFVPLHLRAWHAGQSCCEGRNRVNDFSIGIELEGADDVPFEPRQYDILGDLARAIMRAYPAITPARIYGHADIAPGRKTDPGPHFEWTRLRTMLA</sequence>
<gene>
    <name evidence="14" type="ORF">SVA_1141</name>
</gene>
<dbReference type="Pfam" id="PF01510">
    <property type="entry name" value="Amidase_2"/>
    <property type="match status" value="1"/>
</dbReference>
<dbReference type="GO" id="GO:0009253">
    <property type="term" value="P:peptidoglycan catabolic process"/>
    <property type="evidence" value="ECO:0007669"/>
    <property type="project" value="InterPro"/>
</dbReference>
<dbReference type="GO" id="GO:0009254">
    <property type="term" value="P:peptidoglycan turnover"/>
    <property type="evidence" value="ECO:0007669"/>
    <property type="project" value="TreeGrafter"/>
</dbReference>
<evidence type="ECO:0000256" key="6">
    <source>
        <dbReference type="ARBA" id="ARBA00022490"/>
    </source>
</evidence>
<accession>A0A1B4V2G6</accession>
<comment type="subcellular location">
    <subcellularLocation>
        <location evidence="3">Cytoplasm</location>
    </subcellularLocation>
</comment>
<evidence type="ECO:0000259" key="13">
    <source>
        <dbReference type="SMART" id="SM00644"/>
    </source>
</evidence>
<comment type="similarity">
    <text evidence="4">Belongs to the N-acetylmuramoyl-L-alanine amidase 2 family.</text>
</comment>
<comment type="cofactor">
    <cofactor evidence="2">
        <name>Zn(2+)</name>
        <dbReference type="ChEBI" id="CHEBI:29105"/>
    </cofactor>
</comment>
<evidence type="ECO:0000256" key="10">
    <source>
        <dbReference type="ARBA" id="ARBA00023316"/>
    </source>
</evidence>
<name>A0A1B4V2G6_9GAMM</name>
<dbReference type="Proteomes" id="UP000218899">
    <property type="component" value="Chromosome"/>
</dbReference>
<dbReference type="AlphaFoldDB" id="A0A1B4V2G6"/>
<feature type="domain" description="N-acetylmuramoyl-L-alanine amidase" evidence="13">
    <location>
        <begin position="20"/>
        <end position="171"/>
    </location>
</feature>
<evidence type="ECO:0000256" key="8">
    <source>
        <dbReference type="ARBA" id="ARBA00022801"/>
    </source>
</evidence>
<dbReference type="GO" id="GO:0046872">
    <property type="term" value="F:metal ion binding"/>
    <property type="evidence" value="ECO:0007669"/>
    <property type="project" value="UniProtKB-KW"/>
</dbReference>
<dbReference type="GO" id="GO:0005737">
    <property type="term" value="C:cytoplasm"/>
    <property type="evidence" value="ECO:0007669"/>
    <property type="project" value="UniProtKB-SubCell"/>
</dbReference>
<dbReference type="Gene3D" id="3.40.80.10">
    <property type="entry name" value="Peptidoglycan recognition protein-like"/>
    <property type="match status" value="1"/>
</dbReference>
<keyword evidence="15" id="KW-1185">Reference proteome</keyword>
<keyword evidence="10" id="KW-0961">Cell wall biogenesis/degradation</keyword>
<keyword evidence="9" id="KW-0862">Zinc</keyword>
<evidence type="ECO:0000256" key="9">
    <source>
        <dbReference type="ARBA" id="ARBA00022833"/>
    </source>
</evidence>
<evidence type="ECO:0000256" key="7">
    <source>
        <dbReference type="ARBA" id="ARBA00022723"/>
    </source>
</evidence>
<evidence type="ECO:0000256" key="2">
    <source>
        <dbReference type="ARBA" id="ARBA00001947"/>
    </source>
</evidence>
<evidence type="ECO:0000256" key="3">
    <source>
        <dbReference type="ARBA" id="ARBA00004496"/>
    </source>
</evidence>
<organism evidence="14 15">
    <name type="scientific">Sulfurifustis variabilis</name>
    <dbReference type="NCBI Taxonomy" id="1675686"/>
    <lineage>
        <taxon>Bacteria</taxon>
        <taxon>Pseudomonadati</taxon>
        <taxon>Pseudomonadota</taxon>
        <taxon>Gammaproteobacteria</taxon>
        <taxon>Acidiferrobacterales</taxon>
        <taxon>Acidiferrobacteraceae</taxon>
        <taxon>Sulfurifustis</taxon>
    </lineage>
</organism>
<evidence type="ECO:0000256" key="1">
    <source>
        <dbReference type="ARBA" id="ARBA00001561"/>
    </source>
</evidence>
<evidence type="ECO:0000313" key="14">
    <source>
        <dbReference type="EMBL" id="BAU47716.1"/>
    </source>
</evidence>
<dbReference type="InterPro" id="IPR036505">
    <property type="entry name" value="Amidase/PGRP_sf"/>
</dbReference>
<evidence type="ECO:0000256" key="11">
    <source>
        <dbReference type="ARBA" id="ARBA00039257"/>
    </source>
</evidence>
<dbReference type="InterPro" id="IPR002502">
    <property type="entry name" value="Amidase_domain"/>
</dbReference>
<dbReference type="GO" id="GO:0008745">
    <property type="term" value="F:N-acetylmuramoyl-L-alanine amidase activity"/>
    <property type="evidence" value="ECO:0007669"/>
    <property type="project" value="UniProtKB-EC"/>
</dbReference>
<protein>
    <recommendedName>
        <fullName evidence="11">1,6-anhydro-N-acetylmuramyl-L-alanine amidase AmpD</fullName>
        <ecNumber evidence="5">3.5.1.28</ecNumber>
    </recommendedName>
    <alternativeName>
        <fullName evidence="12">N-acetylmuramoyl-L-alanine amidase</fullName>
    </alternativeName>
</protein>
<evidence type="ECO:0000256" key="4">
    <source>
        <dbReference type="ARBA" id="ARBA00007553"/>
    </source>
</evidence>
<keyword evidence="7" id="KW-0479">Metal-binding</keyword>
<dbReference type="InterPro" id="IPR051206">
    <property type="entry name" value="NAMLAA_amidase_2"/>
</dbReference>
<proteinExistence type="inferred from homology"/>
<dbReference type="SMART" id="SM00644">
    <property type="entry name" value="Ami_2"/>
    <property type="match status" value="1"/>
</dbReference>
<dbReference type="NCBIfam" id="NF008758">
    <property type="entry name" value="PRK11789.1"/>
    <property type="match status" value="1"/>
</dbReference>
<evidence type="ECO:0000313" key="15">
    <source>
        <dbReference type="Proteomes" id="UP000218899"/>
    </source>
</evidence>
<reference evidence="14 15" key="1">
    <citation type="submission" date="2015-08" db="EMBL/GenBank/DDBJ databases">
        <title>Complete genome sequence of Sulfurifustis variabilis.</title>
        <authorList>
            <person name="Miura A."/>
            <person name="Kojima H."/>
            <person name="Fukui M."/>
        </authorList>
    </citation>
    <scope>NUCLEOTIDE SEQUENCE [LARGE SCALE GENOMIC DNA]</scope>
    <source>
        <strain evidence="15">skN76</strain>
    </source>
</reference>
<comment type="catalytic activity">
    <reaction evidence="1">
        <text>Hydrolyzes the link between N-acetylmuramoyl residues and L-amino acid residues in certain cell-wall glycopeptides.</text>
        <dbReference type="EC" id="3.5.1.28"/>
    </reaction>
</comment>